<dbReference type="InterPro" id="IPR004147">
    <property type="entry name" value="ABC1_dom"/>
</dbReference>
<evidence type="ECO:0000259" key="5">
    <source>
        <dbReference type="Pfam" id="PF03109"/>
    </source>
</evidence>
<evidence type="ECO:0000256" key="2">
    <source>
        <dbReference type="ARBA" id="ARBA00022679"/>
    </source>
</evidence>
<organism evidence="6 7">
    <name type="scientific">Aliiglaciecola litoralis</name>
    <dbReference type="NCBI Taxonomy" id="582857"/>
    <lineage>
        <taxon>Bacteria</taxon>
        <taxon>Pseudomonadati</taxon>
        <taxon>Pseudomonadota</taxon>
        <taxon>Gammaproteobacteria</taxon>
        <taxon>Alteromonadales</taxon>
        <taxon>Alteromonadaceae</taxon>
        <taxon>Aliiglaciecola</taxon>
    </lineage>
</organism>
<dbReference type="SUPFAM" id="SSF56112">
    <property type="entry name" value="Protein kinase-like (PK-like)"/>
    <property type="match status" value="1"/>
</dbReference>
<dbReference type="EMBL" id="BAAAFD010000004">
    <property type="protein sequence ID" value="GAA0856392.1"/>
    <property type="molecule type" value="Genomic_DNA"/>
</dbReference>
<dbReference type="CDD" id="cd13970">
    <property type="entry name" value="ABC1_ADCK3"/>
    <property type="match status" value="1"/>
</dbReference>
<sequence length="445" mass="49575">MSDDSDSEQAKIPKGRVSRFTQLGSMASKIAGNMVAQGVSELAKGNRPKMKDLLLTPSNVMRVADQLAQMRGAAMKVGQLISMDAGDMLPEALSDLLARLRSDAKSMPQKELVEVLSQQWGEEWSSQFIQFPMQPIAAASIGQVHKAITSDLKRLAIKIQYPGIKQSINSDVDNVAGLIKLSGLLPKDIDIKPLLKEAKAQLHDEANYVLEAQRIAQYAQLVKDDDVFVMPKVEPTLSSDNILAMTFLDGEPVESLVDAPQALRDHIIEQLFRLLFVELFEYQLVQTDPNFANYQYDSQSHKIVLLDFGATREYSSAMAQGYMDLMSAGYQQDREAIPEIVLSLQLIHDRLPQPVMNTIFDMCLVACEPLYTVGKYDFAGSKLLQRLREQGMALGFDKSYAHTPPANTIFLHRKLAGLFLLAIKLKAQVDVRTLFAPYLNKTIHC</sequence>
<protein>
    <submittedName>
        <fullName evidence="6">AarF/ABC1/UbiB kinase family protein</fullName>
    </submittedName>
</protein>
<dbReference type="PANTHER" id="PTHR43851:SF3">
    <property type="entry name" value="COENZYME Q8"/>
    <property type="match status" value="1"/>
</dbReference>
<gene>
    <name evidence="6" type="ORF">GCM10009114_18140</name>
</gene>
<keyword evidence="3" id="KW-0547">Nucleotide-binding</keyword>
<feature type="domain" description="ABC1 atypical kinase-like" evidence="5">
    <location>
        <begin position="99"/>
        <end position="339"/>
    </location>
</feature>
<dbReference type="InterPro" id="IPR034646">
    <property type="entry name" value="ADCK3_dom"/>
</dbReference>
<evidence type="ECO:0000313" key="7">
    <source>
        <dbReference type="Proteomes" id="UP001500359"/>
    </source>
</evidence>
<keyword evidence="2" id="KW-0808">Transferase</keyword>
<keyword evidence="6" id="KW-0418">Kinase</keyword>
<accession>A0ABN1LI76</accession>
<reference evidence="6 7" key="1">
    <citation type="journal article" date="2019" name="Int. J. Syst. Evol. Microbiol.">
        <title>The Global Catalogue of Microorganisms (GCM) 10K type strain sequencing project: providing services to taxonomists for standard genome sequencing and annotation.</title>
        <authorList>
            <consortium name="The Broad Institute Genomics Platform"/>
            <consortium name="The Broad Institute Genome Sequencing Center for Infectious Disease"/>
            <person name="Wu L."/>
            <person name="Ma J."/>
        </authorList>
    </citation>
    <scope>NUCLEOTIDE SEQUENCE [LARGE SCALE GENOMIC DNA]</scope>
    <source>
        <strain evidence="6 7">JCM 15896</strain>
    </source>
</reference>
<evidence type="ECO:0000313" key="6">
    <source>
        <dbReference type="EMBL" id="GAA0856392.1"/>
    </source>
</evidence>
<dbReference type="InterPro" id="IPR011009">
    <property type="entry name" value="Kinase-like_dom_sf"/>
</dbReference>
<comment type="caution">
    <text evidence="6">The sequence shown here is derived from an EMBL/GenBank/DDBJ whole genome shotgun (WGS) entry which is preliminary data.</text>
</comment>
<dbReference type="Pfam" id="PF03109">
    <property type="entry name" value="ABC1"/>
    <property type="match status" value="1"/>
</dbReference>
<keyword evidence="4" id="KW-0067">ATP-binding</keyword>
<dbReference type="GO" id="GO:0016301">
    <property type="term" value="F:kinase activity"/>
    <property type="evidence" value="ECO:0007669"/>
    <property type="project" value="UniProtKB-KW"/>
</dbReference>
<dbReference type="Proteomes" id="UP001500359">
    <property type="component" value="Unassembled WGS sequence"/>
</dbReference>
<dbReference type="InterPro" id="IPR051409">
    <property type="entry name" value="Atypical_kinase_ADCK"/>
</dbReference>
<name>A0ABN1LI76_9ALTE</name>
<comment type="similarity">
    <text evidence="1">Belongs to the protein kinase superfamily. ADCK protein kinase family.</text>
</comment>
<evidence type="ECO:0000256" key="1">
    <source>
        <dbReference type="ARBA" id="ARBA00009670"/>
    </source>
</evidence>
<evidence type="ECO:0000256" key="3">
    <source>
        <dbReference type="ARBA" id="ARBA00022741"/>
    </source>
</evidence>
<keyword evidence="7" id="KW-1185">Reference proteome</keyword>
<dbReference type="PANTHER" id="PTHR43851">
    <property type="match status" value="1"/>
</dbReference>
<evidence type="ECO:0000256" key="4">
    <source>
        <dbReference type="ARBA" id="ARBA00022840"/>
    </source>
</evidence>
<dbReference type="RefSeq" id="WP_343858983.1">
    <property type="nucleotide sequence ID" value="NZ_BAAAFD010000004.1"/>
</dbReference>
<proteinExistence type="inferred from homology"/>